<dbReference type="InterPro" id="IPR004360">
    <property type="entry name" value="Glyas_Fos-R_dOase_dom"/>
</dbReference>
<dbReference type="PANTHER" id="PTHR41294">
    <property type="entry name" value="CADMIUM-INDUCED PROTEIN CADI"/>
    <property type="match status" value="1"/>
</dbReference>
<gene>
    <name evidence="2" type="ORF">JAO13_39395</name>
</gene>
<dbReference type="EMBL" id="JAEDXG010000075">
    <property type="protein sequence ID" value="MBH9702513.1"/>
    <property type="molecule type" value="Genomic_DNA"/>
</dbReference>
<sequence length="160" mass="17471">MKRLHIHLSVEDLAASIRFYSALFASQPTVEKTDYAKWMLNDPRVNFAISQRGAEPGLDHLGVQVENETELAEMHTRLKGAALPVDEQIGTACCYAQSDKYWTVDPQGIAWETYQTLGEIPTFGESRVVPATQPEANASACCSPARGKPIGVPVKSSSCC</sequence>
<accession>A0A8I1B3I0</accession>
<organism evidence="2 3">
    <name type="scientific">Burkholderia cepacia</name>
    <name type="common">Pseudomonas cepacia</name>
    <dbReference type="NCBI Taxonomy" id="292"/>
    <lineage>
        <taxon>Bacteria</taxon>
        <taxon>Pseudomonadati</taxon>
        <taxon>Pseudomonadota</taxon>
        <taxon>Betaproteobacteria</taxon>
        <taxon>Burkholderiales</taxon>
        <taxon>Burkholderiaceae</taxon>
        <taxon>Burkholderia</taxon>
        <taxon>Burkholderia cepacia complex</taxon>
    </lineage>
</organism>
<dbReference type="AlphaFoldDB" id="A0A8I1B3I0"/>
<evidence type="ECO:0000313" key="3">
    <source>
        <dbReference type="Proteomes" id="UP000645612"/>
    </source>
</evidence>
<dbReference type="InterPro" id="IPR029068">
    <property type="entry name" value="Glyas_Bleomycin-R_OHBP_Dase"/>
</dbReference>
<feature type="domain" description="VOC" evidence="1">
    <location>
        <begin position="2"/>
        <end position="116"/>
    </location>
</feature>
<dbReference type="Pfam" id="PF00903">
    <property type="entry name" value="Glyoxalase"/>
    <property type="match status" value="1"/>
</dbReference>
<dbReference type="NCBIfam" id="NF041414">
    <property type="entry name" value="ArsI_CadI_VOC"/>
    <property type="match status" value="1"/>
</dbReference>
<reference evidence="2" key="1">
    <citation type="submission" date="2020-12" db="EMBL/GenBank/DDBJ databases">
        <title>Burkholderia cepacia complex in Mexico.</title>
        <authorList>
            <person name="Estrada P."/>
        </authorList>
    </citation>
    <scope>NUCLEOTIDE SEQUENCE</scope>
    <source>
        <strain evidence="2">871</strain>
    </source>
</reference>
<dbReference type="Proteomes" id="UP000645612">
    <property type="component" value="Unassembled WGS sequence"/>
</dbReference>
<dbReference type="RefSeq" id="WP_182670488.1">
    <property type="nucleotide sequence ID" value="NZ_JAEDXF010000056.1"/>
</dbReference>
<evidence type="ECO:0000313" key="2">
    <source>
        <dbReference type="EMBL" id="MBH9702513.1"/>
    </source>
</evidence>
<dbReference type="PANTHER" id="PTHR41294:SF1">
    <property type="entry name" value="CADMIUM-INDUCED PROTEIN CADI"/>
    <property type="match status" value="1"/>
</dbReference>
<comment type="caution">
    <text evidence="2">The sequence shown here is derived from an EMBL/GenBank/DDBJ whole genome shotgun (WGS) entry which is preliminary data.</text>
</comment>
<dbReference type="SUPFAM" id="SSF54593">
    <property type="entry name" value="Glyoxalase/Bleomycin resistance protein/Dihydroxybiphenyl dioxygenase"/>
    <property type="match status" value="1"/>
</dbReference>
<dbReference type="InterPro" id="IPR052393">
    <property type="entry name" value="Cadmium-induced_rsp"/>
</dbReference>
<dbReference type="PROSITE" id="PS51819">
    <property type="entry name" value="VOC"/>
    <property type="match status" value="1"/>
</dbReference>
<dbReference type="Gene3D" id="3.10.180.10">
    <property type="entry name" value="2,3-Dihydroxybiphenyl 1,2-Dioxygenase, domain 1"/>
    <property type="match status" value="1"/>
</dbReference>
<name>A0A8I1B3I0_BURCE</name>
<dbReference type="InterPro" id="IPR049789">
    <property type="entry name" value="ArsI/CadI-like"/>
</dbReference>
<dbReference type="InterPro" id="IPR037523">
    <property type="entry name" value="VOC_core"/>
</dbReference>
<evidence type="ECO:0000259" key="1">
    <source>
        <dbReference type="PROSITE" id="PS51819"/>
    </source>
</evidence>
<protein>
    <submittedName>
        <fullName evidence="2">VOC family protein</fullName>
    </submittedName>
</protein>
<dbReference type="GO" id="GO:0046686">
    <property type="term" value="P:response to cadmium ion"/>
    <property type="evidence" value="ECO:0007669"/>
    <property type="project" value="TreeGrafter"/>
</dbReference>
<proteinExistence type="predicted"/>